<dbReference type="EMBL" id="JPIU01000051">
    <property type="protein sequence ID" value="KIO42615.1"/>
    <property type="molecule type" value="Genomic_DNA"/>
</dbReference>
<dbReference type="PANTHER" id="PTHR47053:SF1">
    <property type="entry name" value="MUREIN DD-ENDOPEPTIDASE MEPH-RELATED"/>
    <property type="match status" value="1"/>
</dbReference>
<organism evidence="7 9">
    <name type="scientific">Sanguibacteroides justesenii</name>
    <dbReference type="NCBI Taxonomy" id="1547597"/>
    <lineage>
        <taxon>Bacteria</taxon>
        <taxon>Pseudomonadati</taxon>
        <taxon>Bacteroidota</taxon>
        <taxon>Bacteroidia</taxon>
        <taxon>Bacteroidales</taxon>
        <taxon>Porphyromonadaceae</taxon>
        <taxon>Sanguibacteroides</taxon>
    </lineage>
</organism>
<dbReference type="InterPro" id="IPR051202">
    <property type="entry name" value="Peptidase_C40"/>
</dbReference>
<sequence>MEFGIADLSIVPVRREKSERSEMTSQILFGEIYEVLEKEDNWLYIRLLHDNCEGWIDRKMHKEVSPSYVESYRSSDQLIMEEVFNLVLKEGDWGNKLIVAGSVLPFYDAYSKKMKLEEDEYALIGTLKEIGIDNLRDLLIQYALMYYNTPYLWGGRTPYGIDCAGLSQIVYRMIGMNLPRKAEQQVMKGQTLSFIEESLPGDLAFFGDEAGAITHVGILWEPGRIIHASGRVRVDKIDHHGIFNEETKRYTHALKLIKRYIN</sequence>
<gene>
    <name evidence="7" type="ORF">BA92_14730</name>
    <name evidence="6" type="ORF">IE90_14705</name>
</gene>
<name>A0A0C3R1L4_9PORP</name>
<dbReference type="Proteomes" id="UP000031980">
    <property type="component" value="Unassembled WGS sequence"/>
</dbReference>
<evidence type="ECO:0000256" key="1">
    <source>
        <dbReference type="ARBA" id="ARBA00007074"/>
    </source>
</evidence>
<evidence type="ECO:0000313" key="9">
    <source>
        <dbReference type="Proteomes" id="UP000031980"/>
    </source>
</evidence>
<dbReference type="Pfam" id="PF00877">
    <property type="entry name" value="NLPC_P60"/>
    <property type="match status" value="1"/>
</dbReference>
<accession>A0A0C3R1L4</accession>
<dbReference type="AlphaFoldDB" id="A0A0C3R1L4"/>
<reference evidence="6 8" key="2">
    <citation type="submission" date="2014-07" db="EMBL/GenBank/DDBJ databases">
        <title>Porphyromonadaceae bacterium OUH 334697 = ATCC BAA-2682 = DSM 28341 draft genome.</title>
        <authorList>
            <person name="Sydenham T.V."/>
            <person name="Hasman H."/>
            <person name="Justesen U.S."/>
        </authorList>
    </citation>
    <scope>NUCLEOTIDE SEQUENCE [LARGE SCALE GENOMIC DNA]</scope>
    <source>
        <strain evidence="6 8">OUH 334697</strain>
    </source>
</reference>
<reference evidence="7 9" key="1">
    <citation type="submission" date="2014-07" db="EMBL/GenBank/DDBJ databases">
        <title>Porphyromonadaceae bacterium OUH 308042 = ATCC BAA-2681 = DSM 28342 draft genome.</title>
        <authorList>
            <person name="Sydenham T.V."/>
            <person name="Hasman H."/>
            <person name="Justensen U.S."/>
        </authorList>
    </citation>
    <scope>NUCLEOTIDE SEQUENCE [LARGE SCALE GENOMIC DNA]</scope>
    <source>
        <strain evidence="7 9">OUH 308042</strain>
    </source>
</reference>
<dbReference type="Gene3D" id="3.90.1720.10">
    <property type="entry name" value="endopeptidase domain like (from Nostoc punctiforme)"/>
    <property type="match status" value="1"/>
</dbReference>
<keyword evidence="9" id="KW-1185">Reference proteome</keyword>
<dbReference type="GO" id="GO:0006508">
    <property type="term" value="P:proteolysis"/>
    <property type="evidence" value="ECO:0007669"/>
    <property type="project" value="UniProtKB-KW"/>
</dbReference>
<dbReference type="Pfam" id="PF18348">
    <property type="entry name" value="SH3_16"/>
    <property type="match status" value="1"/>
</dbReference>
<dbReference type="InterPro" id="IPR038765">
    <property type="entry name" value="Papain-like_cys_pep_sf"/>
</dbReference>
<dbReference type="Proteomes" id="UP000031937">
    <property type="component" value="Unassembled WGS sequence"/>
</dbReference>
<evidence type="ECO:0000256" key="4">
    <source>
        <dbReference type="ARBA" id="ARBA00022807"/>
    </source>
</evidence>
<keyword evidence="4" id="KW-0788">Thiol protease</keyword>
<dbReference type="PROSITE" id="PS51935">
    <property type="entry name" value="NLPC_P60"/>
    <property type="match status" value="1"/>
</dbReference>
<dbReference type="SUPFAM" id="SSF54001">
    <property type="entry name" value="Cysteine proteinases"/>
    <property type="match status" value="1"/>
</dbReference>
<dbReference type="InterPro" id="IPR041382">
    <property type="entry name" value="SH3_16"/>
</dbReference>
<protein>
    <submittedName>
        <fullName evidence="7">Glycoside hydrolase</fullName>
    </submittedName>
</protein>
<proteinExistence type="inferred from homology"/>
<evidence type="ECO:0000313" key="6">
    <source>
        <dbReference type="EMBL" id="KIO42529.1"/>
    </source>
</evidence>
<evidence type="ECO:0000313" key="7">
    <source>
        <dbReference type="EMBL" id="KIO42615.1"/>
    </source>
</evidence>
<evidence type="ECO:0000259" key="5">
    <source>
        <dbReference type="PROSITE" id="PS51935"/>
    </source>
</evidence>
<dbReference type="EMBL" id="JPIT01000039">
    <property type="protein sequence ID" value="KIO42529.1"/>
    <property type="molecule type" value="Genomic_DNA"/>
</dbReference>
<comment type="caution">
    <text evidence="7">The sequence shown here is derived from an EMBL/GenBank/DDBJ whole genome shotgun (WGS) entry which is preliminary data.</text>
</comment>
<dbReference type="RefSeq" id="WP_041504578.1">
    <property type="nucleotide sequence ID" value="NZ_JPIT01000039.1"/>
</dbReference>
<dbReference type="OrthoDB" id="9813368at2"/>
<dbReference type="InterPro" id="IPR000064">
    <property type="entry name" value="NLP_P60_dom"/>
</dbReference>
<comment type="similarity">
    <text evidence="1">Belongs to the peptidase C40 family.</text>
</comment>
<keyword evidence="2" id="KW-0645">Protease</keyword>
<evidence type="ECO:0000313" key="8">
    <source>
        <dbReference type="Proteomes" id="UP000031937"/>
    </source>
</evidence>
<keyword evidence="3 7" id="KW-0378">Hydrolase</keyword>
<dbReference type="PANTHER" id="PTHR47053">
    <property type="entry name" value="MUREIN DD-ENDOPEPTIDASE MEPH-RELATED"/>
    <property type="match status" value="1"/>
</dbReference>
<dbReference type="GO" id="GO:0008234">
    <property type="term" value="F:cysteine-type peptidase activity"/>
    <property type="evidence" value="ECO:0007669"/>
    <property type="project" value="UniProtKB-KW"/>
</dbReference>
<evidence type="ECO:0000256" key="2">
    <source>
        <dbReference type="ARBA" id="ARBA00022670"/>
    </source>
</evidence>
<evidence type="ECO:0000256" key="3">
    <source>
        <dbReference type="ARBA" id="ARBA00022801"/>
    </source>
</evidence>
<dbReference type="Gene3D" id="2.30.30.40">
    <property type="entry name" value="SH3 Domains"/>
    <property type="match status" value="1"/>
</dbReference>
<feature type="domain" description="NlpC/P60" evidence="5">
    <location>
        <begin position="133"/>
        <end position="261"/>
    </location>
</feature>